<feature type="coiled-coil region" evidence="6">
    <location>
        <begin position="170"/>
        <end position="197"/>
    </location>
</feature>
<reference evidence="8" key="1">
    <citation type="submission" date="2021-05" db="EMBL/GenBank/DDBJ databases">
        <authorList>
            <person name="Sun Q."/>
            <person name="Inoue M."/>
        </authorList>
    </citation>
    <scope>NUCLEOTIDE SEQUENCE</scope>
    <source>
        <strain evidence="8">VKM B-3255</strain>
    </source>
</reference>
<dbReference type="PANTHER" id="PTHR43977">
    <property type="entry name" value="STRUCTURAL MAINTENANCE OF CHROMOSOMES PROTEIN 3"/>
    <property type="match status" value="1"/>
</dbReference>
<sequence length="1150" mass="124472">MKFTRLRVTGFKTFVEPTEMLIEPGLTGVVGPNGCGKSNLVEALRWVMGESSYKAMRAEGMDDVIFGGSTTRPARNTAEVVLTVDNADRSAPAIFNDADGLEISRRIERESGSAYRINGREVRARDVQILFADASSGSRSPSMVRQGQIGEIVGAKPSARRRLLEEAAGVAGLHARRHEAEMRLRAAETNLTRLDDVIGQITGQLDALRRQSRQAARYRVVSGDIRKAEAALLWLRWCEAAGALEEAARAHDLAVRAVADGTLQQGEAVRAAAIAAHELPPLREADAVAAATLQRLTLARGELEREEARAGQRREELDRRLAQLAGDMERERALATDAQGVLARLATEAEELEAALEESGDEDAQALAERDDAAVALTESERAFADATAAHAEQAARRGALERALRESGERLARLEREVAQFTEQHRQAEGLAGAGRLEACRAAAEAAQDAFAEAESVAQEVEAAHAEARAALDHTRRPLSEAERTAQRLDTEARTLAKLLDVGTPRRWAPVLDSIRAARGFEAALGAALGDDLDAPADPSSPVHWALVPAEGDAPLPEGVSPLAAHVEAPAVLARRLAQIGVVARADGAALALRLKPGQRLVSREGDLWRWDGLSAAADAPTAAARRLAERNRLADIQAELVGARAQVATHRKALEAAEAALRAAGSRENAAREARRAALRAMETAREELARTERQAAEQAARLSALAANLARAEDERESAAIALEEARAQVAALAPALESEAVLAEVRARVAQDRARLAELRARADGLSREREQRRRRLLAIAEEHRSWRARAEGTGERVAALEARIEEVAIEREELDEAPARFAARRRALLDETACADAARRESADRLAAAETALAETERAARAALESLSAARETSARAEARVEAARQRREDLVRDVSDMLDGPPESAREIAGFAADSPLPEAAAVEADLDRLKRERERLGAVNLRAEEELTEVETRQHGLTAERDDLTEAIKRLRQGIHSLNREARERLQASFIVVDGHFRQLFGTLFGGGEAQLILTDSDDPLEAGLDIIAKPPGKKPQSLSLLSGGEQALTAMALIFAVFLTNPAPICVLDEVDAPLDDANVERFCNLLDEMQRLTETRFLTITHNPITMSRMNRLFGVTMAERGISKLVSVDLATAESFREAS</sequence>
<feature type="coiled-coil region" evidence="6">
    <location>
        <begin position="926"/>
        <end position="988"/>
    </location>
</feature>
<name>A0ABS5R576_9HYPH</name>
<comment type="subcellular location">
    <subcellularLocation>
        <location evidence="6">Cytoplasm</location>
    </subcellularLocation>
</comment>
<dbReference type="HAMAP" id="MF_01894">
    <property type="entry name" value="Smc_prok"/>
    <property type="match status" value="1"/>
</dbReference>
<feature type="coiled-coil region" evidence="6">
    <location>
        <begin position="398"/>
        <end position="500"/>
    </location>
</feature>
<proteinExistence type="inferred from homology"/>
<dbReference type="Pfam" id="PF02463">
    <property type="entry name" value="SMC_N"/>
    <property type="match status" value="1"/>
</dbReference>
<comment type="function">
    <text evidence="6">Required for chromosome condensation and partitioning.</text>
</comment>
<keyword evidence="9" id="KW-1185">Reference proteome</keyword>
<dbReference type="PIRSF" id="PIRSF005719">
    <property type="entry name" value="SMC"/>
    <property type="match status" value="1"/>
</dbReference>
<evidence type="ECO:0000256" key="1">
    <source>
        <dbReference type="ARBA" id="ARBA00022490"/>
    </source>
</evidence>
<keyword evidence="1 6" id="KW-0963">Cytoplasm</keyword>
<evidence type="ECO:0000259" key="7">
    <source>
        <dbReference type="Pfam" id="PF02463"/>
    </source>
</evidence>
<evidence type="ECO:0000256" key="5">
    <source>
        <dbReference type="ARBA" id="ARBA00023125"/>
    </source>
</evidence>
<evidence type="ECO:0000256" key="4">
    <source>
        <dbReference type="ARBA" id="ARBA00023054"/>
    </source>
</evidence>
<dbReference type="Gene3D" id="3.40.50.300">
    <property type="entry name" value="P-loop containing nucleotide triphosphate hydrolases"/>
    <property type="match status" value="2"/>
</dbReference>
<evidence type="ECO:0000256" key="2">
    <source>
        <dbReference type="ARBA" id="ARBA00022741"/>
    </source>
</evidence>
<keyword evidence="5 6" id="KW-0238">DNA-binding</keyword>
<organism evidence="8 9">
    <name type="scientific">Ancylobacter radicis</name>
    <dbReference type="NCBI Taxonomy" id="2836179"/>
    <lineage>
        <taxon>Bacteria</taxon>
        <taxon>Pseudomonadati</taxon>
        <taxon>Pseudomonadota</taxon>
        <taxon>Alphaproteobacteria</taxon>
        <taxon>Hyphomicrobiales</taxon>
        <taxon>Xanthobacteraceae</taxon>
        <taxon>Ancylobacter</taxon>
    </lineage>
</organism>
<dbReference type="InterPro" id="IPR003395">
    <property type="entry name" value="RecF/RecN/SMC_N"/>
</dbReference>
<comment type="domain">
    <text evidence="6">Contains large globular domains required for ATP hydrolysis at each terminus and a third globular domain forming a flexible hinge near the middle of the molecule. These domains are separated by coiled-coil structures.</text>
</comment>
<feature type="coiled-coil region" evidence="6">
    <location>
        <begin position="642"/>
        <end position="899"/>
    </location>
</feature>
<evidence type="ECO:0000313" key="8">
    <source>
        <dbReference type="EMBL" id="MBS9476801.1"/>
    </source>
</evidence>
<gene>
    <name evidence="6" type="primary">smc</name>
    <name evidence="8" type="ORF">KIP89_06750</name>
</gene>
<dbReference type="EMBL" id="JAHCQH010000015">
    <property type="protein sequence ID" value="MBS9476801.1"/>
    <property type="molecule type" value="Genomic_DNA"/>
</dbReference>
<protein>
    <recommendedName>
        <fullName evidence="6">Chromosome partition protein Smc</fullName>
    </recommendedName>
</protein>
<dbReference type="InterPro" id="IPR011890">
    <property type="entry name" value="SMC_prok"/>
</dbReference>
<evidence type="ECO:0000256" key="3">
    <source>
        <dbReference type="ARBA" id="ARBA00022840"/>
    </source>
</evidence>
<evidence type="ECO:0000313" key="9">
    <source>
        <dbReference type="Proteomes" id="UP001166585"/>
    </source>
</evidence>
<feature type="binding site" evidence="6">
    <location>
        <begin position="32"/>
        <end position="39"/>
    </location>
    <ligand>
        <name>ATP</name>
        <dbReference type="ChEBI" id="CHEBI:30616"/>
    </ligand>
</feature>
<dbReference type="InterPro" id="IPR024704">
    <property type="entry name" value="SMC"/>
</dbReference>
<feature type="domain" description="RecF/RecN/SMC N-terminal" evidence="7">
    <location>
        <begin position="4"/>
        <end position="1133"/>
    </location>
</feature>
<comment type="caution">
    <text evidence="8">The sequence shown here is derived from an EMBL/GenBank/DDBJ whole genome shotgun (WGS) entry which is preliminary data.</text>
</comment>
<dbReference type="RefSeq" id="WP_213754648.1">
    <property type="nucleotide sequence ID" value="NZ_JAHCQH010000015.1"/>
</dbReference>
<dbReference type="Proteomes" id="UP001166585">
    <property type="component" value="Unassembled WGS sequence"/>
</dbReference>
<dbReference type="SUPFAM" id="SSF52540">
    <property type="entry name" value="P-loop containing nucleoside triphosphate hydrolases"/>
    <property type="match status" value="1"/>
</dbReference>
<comment type="subunit">
    <text evidence="6">Homodimer.</text>
</comment>
<dbReference type="CDD" id="cd03278">
    <property type="entry name" value="ABC_SMC_barmotin"/>
    <property type="match status" value="1"/>
</dbReference>
<dbReference type="InterPro" id="IPR027417">
    <property type="entry name" value="P-loop_NTPase"/>
</dbReference>
<keyword evidence="4 6" id="KW-0175">Coiled coil</keyword>
<evidence type="ECO:0000256" key="6">
    <source>
        <dbReference type="HAMAP-Rule" id="MF_01894"/>
    </source>
</evidence>
<feature type="coiled-coil region" evidence="6">
    <location>
        <begin position="300"/>
        <end position="369"/>
    </location>
</feature>
<comment type="similarity">
    <text evidence="6">Belongs to the SMC family.</text>
</comment>
<keyword evidence="3 6" id="KW-0067">ATP-binding</keyword>
<accession>A0ABS5R576</accession>
<keyword evidence="2 6" id="KW-0547">Nucleotide-binding</keyword>